<dbReference type="PANTHER" id="PTHR13538:SF4">
    <property type="entry name" value="N-ALPHA-ACETYLTRANSFERASE 80"/>
    <property type="match status" value="1"/>
</dbReference>
<dbReference type="RefSeq" id="WP_115054721.1">
    <property type="nucleotide sequence ID" value="NZ_JAUSZT010000003.1"/>
</dbReference>
<comment type="caution">
    <text evidence="2">The sequence shown here is derived from an EMBL/GenBank/DDBJ whole genome shotgun (WGS) entry which is preliminary data.</text>
</comment>
<dbReference type="CDD" id="cd04301">
    <property type="entry name" value="NAT_SF"/>
    <property type="match status" value="1"/>
</dbReference>
<keyword evidence="3" id="KW-1185">Reference proteome</keyword>
<dbReference type="EMBL" id="JAUSZT010000003">
    <property type="protein sequence ID" value="MDQ0997719.1"/>
    <property type="molecule type" value="Genomic_DNA"/>
</dbReference>
<protein>
    <submittedName>
        <fullName evidence="2">GNAT superfamily N-acetyltransferase</fullName>
    </submittedName>
</protein>
<evidence type="ECO:0000313" key="3">
    <source>
        <dbReference type="Proteomes" id="UP001237780"/>
    </source>
</evidence>
<dbReference type="InterPro" id="IPR000182">
    <property type="entry name" value="GNAT_dom"/>
</dbReference>
<organism evidence="2 3">
    <name type="scientific">Phyllobacterium ifriqiyense</name>
    <dbReference type="NCBI Taxonomy" id="314238"/>
    <lineage>
        <taxon>Bacteria</taxon>
        <taxon>Pseudomonadati</taxon>
        <taxon>Pseudomonadota</taxon>
        <taxon>Alphaproteobacteria</taxon>
        <taxon>Hyphomicrobiales</taxon>
        <taxon>Phyllobacteriaceae</taxon>
        <taxon>Phyllobacterium</taxon>
    </lineage>
</organism>
<sequence>MMTKVELLENHPELVPLCARWNYITWGRDGGRSREEIIDSFLGFLNSESRQKALVGFVSGLPVGLSLLIDNDLETHPHLQPWLASLYVTPEMRLIGVGKAMVEATEKIAQQQGHQQLYLYTSETGYYERIGWQKIEELDGENAGMWIMKKPLKKPPMI</sequence>
<gene>
    <name evidence="2" type="ORF">QFZ34_002901</name>
</gene>
<dbReference type="InterPro" id="IPR039840">
    <property type="entry name" value="NAA80"/>
</dbReference>
<dbReference type="Proteomes" id="UP001237780">
    <property type="component" value="Unassembled WGS sequence"/>
</dbReference>
<name>A0ABU0SAF3_9HYPH</name>
<dbReference type="InterPro" id="IPR016181">
    <property type="entry name" value="Acyl_CoA_acyltransferase"/>
</dbReference>
<dbReference type="SUPFAM" id="SSF55729">
    <property type="entry name" value="Acyl-CoA N-acyltransferases (Nat)"/>
    <property type="match status" value="1"/>
</dbReference>
<evidence type="ECO:0000259" key="1">
    <source>
        <dbReference type="PROSITE" id="PS51186"/>
    </source>
</evidence>
<evidence type="ECO:0000313" key="2">
    <source>
        <dbReference type="EMBL" id="MDQ0997719.1"/>
    </source>
</evidence>
<feature type="domain" description="N-acetyltransferase" evidence="1">
    <location>
        <begin position="5"/>
        <end position="153"/>
    </location>
</feature>
<dbReference type="PANTHER" id="PTHR13538">
    <property type="entry name" value="N-ACETYLTRANSFERASE 6"/>
    <property type="match status" value="1"/>
</dbReference>
<proteinExistence type="predicted"/>
<dbReference type="PROSITE" id="PS51186">
    <property type="entry name" value="GNAT"/>
    <property type="match status" value="1"/>
</dbReference>
<reference evidence="2 3" key="1">
    <citation type="submission" date="2023-07" db="EMBL/GenBank/DDBJ databases">
        <title>Comparative genomics of wheat-associated soil bacteria to identify genetic determinants of phenazine resistance.</title>
        <authorList>
            <person name="Mouncey N."/>
        </authorList>
    </citation>
    <scope>NUCLEOTIDE SEQUENCE [LARGE SCALE GENOMIC DNA]</scope>
    <source>
        <strain evidence="2 3">W4I11</strain>
    </source>
</reference>
<dbReference type="Gene3D" id="3.40.630.30">
    <property type="match status" value="1"/>
</dbReference>
<accession>A0ABU0SAF3</accession>
<dbReference type="Pfam" id="PF00583">
    <property type="entry name" value="Acetyltransf_1"/>
    <property type="match status" value="1"/>
</dbReference>